<dbReference type="InterPro" id="IPR009593">
    <property type="entry name" value="DUF1203"/>
</dbReference>
<sequence length="160" mass="17408">MAYRIEGLPYQAFAGLFDLSDEDLENRGMKRVVATSDRGFPCRVSLADAKAGDELILLNHISHDVATPYRSAYAIYVSKRAEMAVHVDREPPVFAGRPLGLRGFGTDGMLKDARLAMPGEADGKIRDLLADPRIATIHAHNAAHGCFVARIDRDDTGDAA</sequence>
<dbReference type="STRING" id="279238.Saro_2397"/>
<dbReference type="Proteomes" id="UP000009134">
    <property type="component" value="Chromosome"/>
</dbReference>
<dbReference type="eggNOG" id="ENOG5032SY9">
    <property type="taxonomic scope" value="Bacteria"/>
</dbReference>
<dbReference type="PIRSF" id="PIRSF034110">
    <property type="entry name" value="DUF1203"/>
    <property type="match status" value="1"/>
</dbReference>
<keyword evidence="2" id="KW-1185">Reference proteome</keyword>
<dbReference type="AlphaFoldDB" id="Q2G5P0"/>
<reference evidence="2" key="1">
    <citation type="submission" date="2006-01" db="EMBL/GenBank/DDBJ databases">
        <title>Complete sequence of Novosphingobium aromaticivorans DSM 12444.</title>
        <authorList>
            <consortium name="US DOE Joint Genome Institute"/>
            <person name="Copeland A."/>
            <person name="Lucas S."/>
            <person name="Lapidus A."/>
            <person name="Barry K."/>
            <person name="Detter J.C."/>
            <person name="Glavina T."/>
            <person name="Hammon N."/>
            <person name="Israni S."/>
            <person name="Pitluck S."/>
            <person name="Chain P."/>
            <person name="Malfatti S."/>
            <person name="Shin M."/>
            <person name="Vergez L."/>
            <person name="Schmutz J."/>
            <person name="Larimer F."/>
            <person name="Land M."/>
            <person name="Kyrpides N."/>
            <person name="Ivanova N."/>
            <person name="Fredrickson J."/>
            <person name="Balkwill D."/>
            <person name="Romine M.F."/>
            <person name="Richardson P."/>
        </authorList>
    </citation>
    <scope>NUCLEOTIDE SEQUENCE [LARGE SCALE GENOMIC DNA]</scope>
    <source>
        <strain evidence="2">ATCC 700278 / DSM 12444 / CCUG 56034 / CIP 105152 / NBRC 16084 / F199</strain>
    </source>
</reference>
<evidence type="ECO:0000313" key="2">
    <source>
        <dbReference type="Proteomes" id="UP000009134"/>
    </source>
</evidence>
<proteinExistence type="predicted"/>
<dbReference type="HOGENOM" id="CLU_117181_0_0_5"/>
<gene>
    <name evidence="1" type="ordered locus">Saro_2397</name>
</gene>
<organism evidence="1 2">
    <name type="scientific">Novosphingobium aromaticivorans (strain ATCC 700278 / DSM 12444 / CCUG 56034 / CIP 105152 / NBRC 16084 / F199)</name>
    <dbReference type="NCBI Taxonomy" id="279238"/>
    <lineage>
        <taxon>Bacteria</taxon>
        <taxon>Pseudomonadati</taxon>
        <taxon>Pseudomonadota</taxon>
        <taxon>Alphaproteobacteria</taxon>
        <taxon>Sphingomonadales</taxon>
        <taxon>Sphingomonadaceae</taxon>
        <taxon>Novosphingobium</taxon>
    </lineage>
</organism>
<evidence type="ECO:0008006" key="3">
    <source>
        <dbReference type="Google" id="ProtNLM"/>
    </source>
</evidence>
<dbReference type="KEGG" id="nar:Saro_2397"/>
<protein>
    <recommendedName>
        <fullName evidence="3">DUF1203 domain-containing protein</fullName>
    </recommendedName>
</protein>
<dbReference type="RefSeq" id="WP_011446039.1">
    <property type="nucleotide sequence ID" value="NC_007794.1"/>
</dbReference>
<name>Q2G5P0_NOVAD</name>
<dbReference type="Pfam" id="PF06718">
    <property type="entry name" value="DUF1203"/>
    <property type="match status" value="1"/>
</dbReference>
<dbReference type="EMBL" id="CP000248">
    <property type="protein sequence ID" value="ABD26833.1"/>
    <property type="molecule type" value="Genomic_DNA"/>
</dbReference>
<evidence type="ECO:0000313" key="1">
    <source>
        <dbReference type="EMBL" id="ABD26833.1"/>
    </source>
</evidence>
<accession>Q2G5P0</accession>